<organism evidence="1 2">
    <name type="scientific">Lachnospira pectinoschiza</name>
    <dbReference type="NCBI Taxonomy" id="28052"/>
    <lineage>
        <taxon>Bacteria</taxon>
        <taxon>Bacillati</taxon>
        <taxon>Bacillota</taxon>
        <taxon>Clostridia</taxon>
        <taxon>Lachnospirales</taxon>
        <taxon>Lachnospiraceae</taxon>
        <taxon>Lachnospira</taxon>
    </lineage>
</organism>
<protein>
    <submittedName>
        <fullName evidence="1">Uncharacterized protein</fullName>
    </submittedName>
</protein>
<accession>A0A1G9VDV7</accession>
<dbReference type="RefSeq" id="WP_074521151.1">
    <property type="nucleotide sequence ID" value="NZ_FNHZ01000002.1"/>
</dbReference>
<evidence type="ECO:0000313" key="2">
    <source>
        <dbReference type="Proteomes" id="UP000187651"/>
    </source>
</evidence>
<name>A0A1G9VDV7_9FIRM</name>
<dbReference type="AlphaFoldDB" id="A0A1G9VDV7"/>
<gene>
    <name evidence="1" type="ORF">SAMN05216544_0921</name>
</gene>
<evidence type="ECO:0000313" key="1">
    <source>
        <dbReference type="EMBL" id="SDM70286.1"/>
    </source>
</evidence>
<reference evidence="2" key="1">
    <citation type="submission" date="2016-10" db="EMBL/GenBank/DDBJ databases">
        <authorList>
            <person name="Varghese N."/>
            <person name="Submissions S."/>
        </authorList>
    </citation>
    <scope>NUCLEOTIDE SEQUENCE [LARGE SCALE GENOMIC DNA]</scope>
    <source>
        <strain evidence="2">M83</strain>
    </source>
</reference>
<keyword evidence="2" id="KW-1185">Reference proteome</keyword>
<dbReference type="Proteomes" id="UP000187651">
    <property type="component" value="Unassembled WGS sequence"/>
</dbReference>
<dbReference type="EMBL" id="FNHZ01000002">
    <property type="protein sequence ID" value="SDM70286.1"/>
    <property type="molecule type" value="Genomic_DNA"/>
</dbReference>
<dbReference type="OrthoDB" id="2063343at2"/>
<proteinExistence type="predicted"/>
<sequence>MDIQLIKNAEESKYIPLAGELLLQTQNDESIFSNRFRSKKMFLLNASTNERFEIGAGIKKYLFGEISYASKEPNYIYFVSLEEETAESFWVILYKYQFDNDEISISYKFSMNKSDIEDRLLIFAIDGNYLLIEQIDRKTNKFKRIILHETNQDRDIPIENSLVGVLGAERIIPISGNNCVVKLGASKTFEQFKNDNKRKDILISSYSLVDEADVVDEFETNEQLTPETEIIGIVNIRQFISENSLNGANVSMERLDVAKKDSTFPYIKITEGKVVYSKFSAEYHSEKIVFYDYENDVKQVRLNNDVYKSADLSYTYIINDTPYMISRAKTQTTMLNLNNQKIEAKFGADVYVKFVENDLLVLSRKKHKIPFFNEGSNYIEVVRFPDIHTKVFTTKADYKYCISTGNNLLIFTL</sequence>